<dbReference type="PANTHER" id="PTHR43775">
    <property type="entry name" value="FATTY ACID SYNTHASE"/>
    <property type="match status" value="1"/>
</dbReference>
<keyword evidence="7" id="KW-1185">Reference proteome</keyword>
<dbReference type="SMART" id="SM00829">
    <property type="entry name" value="PKS_ER"/>
    <property type="match status" value="1"/>
</dbReference>
<dbReference type="SUPFAM" id="SSF51735">
    <property type="entry name" value="NAD(P)-binding Rossmann-fold domains"/>
    <property type="match status" value="1"/>
</dbReference>
<gene>
    <name evidence="6" type="ORF">B0T15DRAFT_553735</name>
</gene>
<proteinExistence type="predicted"/>
<reference evidence="6" key="1">
    <citation type="journal article" date="2023" name="Mol. Phylogenet. Evol.">
        <title>Genome-scale phylogeny and comparative genomics of the fungal order Sordariales.</title>
        <authorList>
            <person name="Hensen N."/>
            <person name="Bonometti L."/>
            <person name="Westerberg I."/>
            <person name="Brannstrom I.O."/>
            <person name="Guillou S."/>
            <person name="Cros-Aarteil S."/>
            <person name="Calhoun S."/>
            <person name="Haridas S."/>
            <person name="Kuo A."/>
            <person name="Mondo S."/>
            <person name="Pangilinan J."/>
            <person name="Riley R."/>
            <person name="LaButti K."/>
            <person name="Andreopoulos B."/>
            <person name="Lipzen A."/>
            <person name="Chen C."/>
            <person name="Yan M."/>
            <person name="Daum C."/>
            <person name="Ng V."/>
            <person name="Clum A."/>
            <person name="Steindorff A."/>
            <person name="Ohm R.A."/>
            <person name="Martin F."/>
            <person name="Silar P."/>
            <person name="Natvig D.O."/>
            <person name="Lalanne C."/>
            <person name="Gautier V."/>
            <person name="Ament-Velasquez S.L."/>
            <person name="Kruys A."/>
            <person name="Hutchinson M.I."/>
            <person name="Powell A.J."/>
            <person name="Barry K."/>
            <person name="Miller A.N."/>
            <person name="Grigoriev I.V."/>
            <person name="Debuchy R."/>
            <person name="Gladieux P."/>
            <person name="Hiltunen Thoren M."/>
            <person name="Johannesson H."/>
        </authorList>
    </citation>
    <scope>NUCLEOTIDE SEQUENCE</scope>
    <source>
        <strain evidence="6">CBS 333.67</strain>
    </source>
</reference>
<evidence type="ECO:0000313" key="6">
    <source>
        <dbReference type="EMBL" id="KAK3307247.1"/>
    </source>
</evidence>
<reference evidence="6" key="2">
    <citation type="submission" date="2023-06" db="EMBL/GenBank/DDBJ databases">
        <authorList>
            <consortium name="Lawrence Berkeley National Laboratory"/>
            <person name="Mondo S.J."/>
            <person name="Hensen N."/>
            <person name="Bonometti L."/>
            <person name="Westerberg I."/>
            <person name="Brannstrom I.O."/>
            <person name="Guillou S."/>
            <person name="Cros-Aarteil S."/>
            <person name="Calhoun S."/>
            <person name="Haridas S."/>
            <person name="Kuo A."/>
            <person name="Pangilinan J."/>
            <person name="Riley R."/>
            <person name="Labutti K."/>
            <person name="Andreopoulos B."/>
            <person name="Lipzen A."/>
            <person name="Chen C."/>
            <person name="Yanf M."/>
            <person name="Daum C."/>
            <person name="Ng V."/>
            <person name="Clum A."/>
            <person name="Steindorff A."/>
            <person name="Ohm R."/>
            <person name="Martin F."/>
            <person name="Silar P."/>
            <person name="Natvig D."/>
            <person name="Lalanne C."/>
            <person name="Gautier V."/>
            <person name="Ament-Velasquez S.L."/>
            <person name="Kruys A."/>
            <person name="Hutchinson M.I."/>
            <person name="Powell A.J."/>
            <person name="Barry K."/>
            <person name="Miller A.N."/>
            <person name="Grigoriev I.V."/>
            <person name="Debuchy R."/>
            <person name="Gladieux P."/>
            <person name="Thoren M.H."/>
            <person name="Johannesson H."/>
        </authorList>
    </citation>
    <scope>NUCLEOTIDE SEQUENCE</scope>
    <source>
        <strain evidence="6">CBS 333.67</strain>
    </source>
</reference>
<dbReference type="FunFam" id="3.40.50.720:FF:000209">
    <property type="entry name" value="Polyketide synthase Pks12"/>
    <property type="match status" value="1"/>
</dbReference>
<dbReference type="Gene3D" id="3.90.180.10">
    <property type="entry name" value="Medium-chain alcohol dehydrogenases, catalytic domain"/>
    <property type="match status" value="1"/>
</dbReference>
<dbReference type="GO" id="GO:0044550">
    <property type="term" value="P:secondary metabolite biosynthetic process"/>
    <property type="evidence" value="ECO:0007669"/>
    <property type="project" value="TreeGrafter"/>
</dbReference>
<dbReference type="InterPro" id="IPR020843">
    <property type="entry name" value="ER"/>
</dbReference>
<evidence type="ECO:0000256" key="1">
    <source>
        <dbReference type="ARBA" id="ARBA00022450"/>
    </source>
</evidence>
<feature type="domain" description="Enoyl reductase (ER)" evidence="5">
    <location>
        <begin position="62"/>
        <end position="357"/>
    </location>
</feature>
<dbReference type="GeneID" id="87889161"/>
<evidence type="ECO:0000313" key="7">
    <source>
        <dbReference type="Proteomes" id="UP001273166"/>
    </source>
</evidence>
<name>A0AAJ0M344_9PEZI</name>
<keyword evidence="2" id="KW-0597">Phosphoprotein</keyword>
<dbReference type="CDD" id="cd05195">
    <property type="entry name" value="enoyl_red"/>
    <property type="match status" value="1"/>
</dbReference>
<evidence type="ECO:0000256" key="2">
    <source>
        <dbReference type="ARBA" id="ARBA00022553"/>
    </source>
</evidence>
<dbReference type="Pfam" id="PF13602">
    <property type="entry name" value="ADH_zinc_N_2"/>
    <property type="match status" value="1"/>
</dbReference>
<sequence>MVKGILADKEDEELDVDSQILTGRLVDDVDANKDLTSSLVPEAITEPWLPGPPLTLAIQTRGQLETLQFREDPAYYDELGPTDVEVEAKVWGVGFRDVFLALGRLEDEDDFGADCAGITTDDMKTYPRAHEWTTAKIPDAVSFEDPCAVIIPGMTALQPLIEVTRLQKGEKVLIHSASGGTGQVAVQIAQMVGAEVFATVGYDHKKQLLMDLYGVPADHIFYSRDTSFARGAMRMTKGFGVDVVLNSLAGESLRASWDCIAPCGRMVEIGKADINANASLPMACFAKNALFAGVDLHHIVKDMKRKELAHKLLQKTMDLAREGSIRAPRPLDACDVDAVEDAFRYLASGKNTGRIVIRIDPSTNVQGSGLGGIGRSILRWMVSRGAKYLLVPSRS</sequence>
<keyword evidence="3" id="KW-0808">Transferase</keyword>
<dbReference type="GO" id="GO:0016491">
    <property type="term" value="F:oxidoreductase activity"/>
    <property type="evidence" value="ECO:0007669"/>
    <property type="project" value="InterPro"/>
</dbReference>
<dbReference type="Proteomes" id="UP001273166">
    <property type="component" value="Unassembled WGS sequence"/>
</dbReference>
<dbReference type="GO" id="GO:1901336">
    <property type="term" value="P:lactone biosynthetic process"/>
    <property type="evidence" value="ECO:0007669"/>
    <property type="project" value="UniProtKB-ARBA"/>
</dbReference>
<dbReference type="RefSeq" id="XP_062723027.1">
    <property type="nucleotide sequence ID" value="XM_062870332.1"/>
</dbReference>
<dbReference type="EMBL" id="JAUDZG010000003">
    <property type="protein sequence ID" value="KAK3307247.1"/>
    <property type="molecule type" value="Genomic_DNA"/>
</dbReference>
<dbReference type="InterPro" id="IPR050091">
    <property type="entry name" value="PKS_NRPS_Biosynth_Enz"/>
</dbReference>
<keyword evidence="1" id="KW-0596">Phosphopantetheine</keyword>
<dbReference type="GO" id="GO:0004312">
    <property type="term" value="F:fatty acid synthase activity"/>
    <property type="evidence" value="ECO:0007669"/>
    <property type="project" value="TreeGrafter"/>
</dbReference>
<dbReference type="AlphaFoldDB" id="A0AAJ0M344"/>
<comment type="caution">
    <text evidence="6">The sequence shown here is derived from an EMBL/GenBank/DDBJ whole genome shotgun (WGS) entry which is preliminary data.</text>
</comment>
<evidence type="ECO:0000259" key="5">
    <source>
        <dbReference type="SMART" id="SM00829"/>
    </source>
</evidence>
<protein>
    <recommendedName>
        <fullName evidence="5">Enoyl reductase (ER) domain-containing protein</fullName>
    </recommendedName>
</protein>
<dbReference type="PANTHER" id="PTHR43775:SF37">
    <property type="entry name" value="SI:DKEY-61P9.11"/>
    <property type="match status" value="1"/>
</dbReference>
<accession>A0AAJ0M344</accession>
<evidence type="ECO:0000256" key="4">
    <source>
        <dbReference type="ARBA" id="ARBA00023268"/>
    </source>
</evidence>
<dbReference type="InterPro" id="IPR011032">
    <property type="entry name" value="GroES-like_sf"/>
</dbReference>
<dbReference type="GO" id="GO:0006633">
    <property type="term" value="P:fatty acid biosynthetic process"/>
    <property type="evidence" value="ECO:0007669"/>
    <property type="project" value="TreeGrafter"/>
</dbReference>
<organism evidence="6 7">
    <name type="scientific">Chaetomium strumarium</name>
    <dbReference type="NCBI Taxonomy" id="1170767"/>
    <lineage>
        <taxon>Eukaryota</taxon>
        <taxon>Fungi</taxon>
        <taxon>Dikarya</taxon>
        <taxon>Ascomycota</taxon>
        <taxon>Pezizomycotina</taxon>
        <taxon>Sordariomycetes</taxon>
        <taxon>Sordariomycetidae</taxon>
        <taxon>Sordariales</taxon>
        <taxon>Chaetomiaceae</taxon>
        <taxon>Chaetomium</taxon>
    </lineage>
</organism>
<keyword evidence="4" id="KW-0511">Multifunctional enzyme</keyword>
<evidence type="ECO:0000256" key="3">
    <source>
        <dbReference type="ARBA" id="ARBA00022679"/>
    </source>
</evidence>
<dbReference type="SUPFAM" id="SSF50129">
    <property type="entry name" value="GroES-like"/>
    <property type="match status" value="1"/>
</dbReference>
<dbReference type="InterPro" id="IPR036291">
    <property type="entry name" value="NAD(P)-bd_dom_sf"/>
</dbReference>